<feature type="domain" description="FAS1" evidence="1">
    <location>
        <begin position="49"/>
        <end position="193"/>
    </location>
</feature>
<dbReference type="Pfam" id="PF02469">
    <property type="entry name" value="Fasciclin"/>
    <property type="match status" value="2"/>
</dbReference>
<dbReference type="InterPro" id="IPR050904">
    <property type="entry name" value="Adhesion/Biosynth-related"/>
</dbReference>
<protein>
    <submittedName>
        <fullName evidence="2">Uncaracterized surface protein containing fasciclin (FAS1) repeats</fullName>
    </submittedName>
</protein>
<proteinExistence type="predicted"/>
<dbReference type="EMBL" id="FXTA01000001">
    <property type="protein sequence ID" value="SMO45224.1"/>
    <property type="molecule type" value="Genomic_DNA"/>
</dbReference>
<dbReference type="Gene3D" id="2.30.180.10">
    <property type="entry name" value="FAS1 domain"/>
    <property type="match status" value="2"/>
</dbReference>
<reference evidence="2 3" key="1">
    <citation type="submission" date="2017-05" db="EMBL/GenBank/DDBJ databases">
        <authorList>
            <person name="Varghese N."/>
            <person name="Submissions S."/>
        </authorList>
    </citation>
    <scope>NUCLEOTIDE SEQUENCE [LARGE SCALE GENOMIC DNA]</scope>
    <source>
        <strain evidence="2 3">DSM 19382</strain>
    </source>
</reference>
<dbReference type="GO" id="GO:0005615">
    <property type="term" value="C:extracellular space"/>
    <property type="evidence" value="ECO:0007669"/>
    <property type="project" value="TreeGrafter"/>
</dbReference>
<dbReference type="SMART" id="SM00554">
    <property type="entry name" value="FAS1"/>
    <property type="match status" value="2"/>
</dbReference>
<organism evidence="2 3">
    <name type="scientific">Flavobacterium resistens</name>
    <dbReference type="NCBI Taxonomy" id="443612"/>
    <lineage>
        <taxon>Bacteria</taxon>
        <taxon>Pseudomonadati</taxon>
        <taxon>Bacteroidota</taxon>
        <taxon>Flavobacteriia</taxon>
        <taxon>Flavobacteriales</taxon>
        <taxon>Flavobacteriaceae</taxon>
        <taxon>Flavobacterium</taxon>
    </lineage>
</organism>
<evidence type="ECO:0000259" key="1">
    <source>
        <dbReference type="PROSITE" id="PS50213"/>
    </source>
</evidence>
<dbReference type="PROSITE" id="PS50213">
    <property type="entry name" value="FAS1"/>
    <property type="match status" value="2"/>
</dbReference>
<dbReference type="InterPro" id="IPR036378">
    <property type="entry name" value="FAS1_dom_sf"/>
</dbReference>
<dbReference type="PANTHER" id="PTHR10900">
    <property type="entry name" value="PERIOSTIN-RELATED"/>
    <property type="match status" value="1"/>
</dbReference>
<dbReference type="InterPro" id="IPR000782">
    <property type="entry name" value="FAS1_domain"/>
</dbReference>
<accession>A0A521BDS1</accession>
<sequence length="341" mass="35415">MLNKIYNLARQTKKNNIMKTIKIKLIAFLALITFVTVSCNNDDDSSQTPQTIVSIAQANPNLSSLTAALQKADLATTLKSSGSFTVFAPTNAAFSAFLTANGYADLNAVPVPILKEILLNHVLSTKVKSTEIATGYVKTLAKGGASTTNNISMYLEKNSGVDINGGKTNGGATVTIADIPASNGIIHVVDGVIGLPTIVNHAIANKNFTTLVAALTYNPSSGFAGILSGTPSSPFTVFAPTNTAFSSFLTETGYSGLAAIPANVLETTLKYHVVAGANVLSSSLTNGQIVSTFAGQNFTIGLTGGAKITDANNRVSNIIATDVQCSNGVIHVIDKVLLPKF</sequence>
<evidence type="ECO:0000313" key="2">
    <source>
        <dbReference type="EMBL" id="SMO45224.1"/>
    </source>
</evidence>
<dbReference type="PANTHER" id="PTHR10900:SF77">
    <property type="entry name" value="FI19380P1"/>
    <property type="match status" value="1"/>
</dbReference>
<evidence type="ECO:0000313" key="3">
    <source>
        <dbReference type="Proteomes" id="UP000317289"/>
    </source>
</evidence>
<gene>
    <name evidence="2" type="ORF">SAMN06265349_101968</name>
</gene>
<dbReference type="AlphaFoldDB" id="A0A521BDS1"/>
<dbReference type="FunFam" id="2.30.180.10:FF:000032">
    <property type="entry name" value="Fasciclin domain-containing protein, putative"/>
    <property type="match status" value="2"/>
</dbReference>
<name>A0A521BDS1_9FLAO</name>
<dbReference type="Proteomes" id="UP000317289">
    <property type="component" value="Unassembled WGS sequence"/>
</dbReference>
<feature type="domain" description="FAS1" evidence="1">
    <location>
        <begin position="195"/>
        <end position="337"/>
    </location>
</feature>
<dbReference type="SUPFAM" id="SSF82153">
    <property type="entry name" value="FAS1 domain"/>
    <property type="match status" value="2"/>
</dbReference>